<dbReference type="STRING" id="403935.SAMN05216481_101473"/>
<evidence type="ECO:0000259" key="1">
    <source>
        <dbReference type="SMART" id="SM00860"/>
    </source>
</evidence>
<dbReference type="AlphaFoldDB" id="A0A1H8ZE68"/>
<dbReference type="Pfam" id="PF09346">
    <property type="entry name" value="SMI1_KNR4"/>
    <property type="match status" value="1"/>
</dbReference>
<proteinExistence type="predicted"/>
<reference evidence="2 3" key="1">
    <citation type="submission" date="2016-10" db="EMBL/GenBank/DDBJ databases">
        <authorList>
            <person name="de Groot N.N."/>
        </authorList>
    </citation>
    <scope>NUCLEOTIDE SEQUENCE [LARGE SCALE GENOMIC DNA]</scope>
    <source>
        <strain evidence="2 3">CGMCC 4.3519</strain>
    </source>
</reference>
<gene>
    <name evidence="2" type="ORF">SAMN05216481_101473</name>
</gene>
<name>A0A1H8ZE68_9ACTN</name>
<evidence type="ECO:0000313" key="2">
    <source>
        <dbReference type="EMBL" id="SEP62477.1"/>
    </source>
</evidence>
<feature type="domain" description="Knr4/Smi1-like" evidence="1">
    <location>
        <begin position="30"/>
        <end position="161"/>
    </location>
</feature>
<sequence>MAAPISESWTRIEEWLAGHAPATRAALAPPADPADIAEVERLVGRPLLRPLVQSLLRHDGLLDRRSWLLPGSYRPLSARETAAEWRLLTGFYDKRAADEEGEEEADYHFMKTGISSALYGHPQLIPIARDISGGCLVLDHRPEIDRGRVHEVEAVEGVMRGSHEMWTSLPVLMERIATSLETGEPFDGHTPVVDEEHRLSWDFTPLR</sequence>
<protein>
    <submittedName>
        <fullName evidence="2">Cell wall assembly regulator SMI1</fullName>
    </submittedName>
</protein>
<organism evidence="2 3">
    <name type="scientific">Streptomyces radiopugnans</name>
    <dbReference type="NCBI Taxonomy" id="403935"/>
    <lineage>
        <taxon>Bacteria</taxon>
        <taxon>Bacillati</taxon>
        <taxon>Actinomycetota</taxon>
        <taxon>Actinomycetes</taxon>
        <taxon>Kitasatosporales</taxon>
        <taxon>Streptomycetaceae</taxon>
        <taxon>Streptomyces</taxon>
    </lineage>
</organism>
<evidence type="ECO:0000313" key="3">
    <source>
        <dbReference type="Proteomes" id="UP000199055"/>
    </source>
</evidence>
<keyword evidence="3" id="KW-1185">Reference proteome</keyword>
<dbReference type="Proteomes" id="UP000199055">
    <property type="component" value="Unassembled WGS sequence"/>
</dbReference>
<dbReference type="InterPro" id="IPR018958">
    <property type="entry name" value="Knr4/Smi1-like_dom"/>
</dbReference>
<dbReference type="SMART" id="SM00860">
    <property type="entry name" value="SMI1_KNR4"/>
    <property type="match status" value="1"/>
</dbReference>
<dbReference type="RefSeq" id="WP_093654790.1">
    <property type="nucleotide sequence ID" value="NZ_FOET01000001.1"/>
</dbReference>
<dbReference type="EMBL" id="FOET01000001">
    <property type="protein sequence ID" value="SEP62477.1"/>
    <property type="molecule type" value="Genomic_DNA"/>
</dbReference>
<accession>A0A1H8ZE68</accession>